<evidence type="ECO:0000259" key="2">
    <source>
        <dbReference type="Pfam" id="PF09835"/>
    </source>
</evidence>
<feature type="domain" description="DUF2062" evidence="2">
    <location>
        <begin position="22"/>
        <end position="162"/>
    </location>
</feature>
<keyword evidence="1" id="KW-1133">Transmembrane helix</keyword>
<dbReference type="EMBL" id="RCDA01000001">
    <property type="protein sequence ID" value="RLK50391.1"/>
    <property type="molecule type" value="Genomic_DNA"/>
</dbReference>
<proteinExistence type="predicted"/>
<reference evidence="3 4" key="1">
    <citation type="submission" date="2018-10" db="EMBL/GenBank/DDBJ databases">
        <title>Genomic Encyclopedia of Type Strains, Phase IV (KMG-IV): sequencing the most valuable type-strain genomes for metagenomic binning, comparative biology and taxonomic classification.</title>
        <authorList>
            <person name="Goeker M."/>
        </authorList>
    </citation>
    <scope>NUCLEOTIDE SEQUENCE [LARGE SCALE GENOMIC DNA]</scope>
    <source>
        <strain evidence="3 4">DSM 12769</strain>
    </source>
</reference>
<dbReference type="RefSeq" id="WP_121440882.1">
    <property type="nucleotide sequence ID" value="NZ_RCDA01000001.1"/>
</dbReference>
<accession>A0A498CDN9</accession>
<dbReference type="OrthoDB" id="9786029at2"/>
<protein>
    <recommendedName>
        <fullName evidence="2">DUF2062 domain-containing protein</fullName>
    </recommendedName>
</protein>
<keyword evidence="4" id="KW-1185">Reference proteome</keyword>
<evidence type="ECO:0000313" key="3">
    <source>
        <dbReference type="EMBL" id="RLK50391.1"/>
    </source>
</evidence>
<name>A0A498CDN9_9GAMM</name>
<keyword evidence="1" id="KW-0812">Transmembrane</keyword>
<evidence type="ECO:0000313" key="4">
    <source>
        <dbReference type="Proteomes" id="UP000275461"/>
    </source>
</evidence>
<feature type="transmembrane region" description="Helical" evidence="1">
    <location>
        <begin position="61"/>
        <end position="84"/>
    </location>
</feature>
<dbReference type="Proteomes" id="UP000275461">
    <property type="component" value="Unassembled WGS sequence"/>
</dbReference>
<dbReference type="InterPro" id="IPR018639">
    <property type="entry name" value="DUF2062"/>
</dbReference>
<comment type="caution">
    <text evidence="3">The sequence shown here is derived from an EMBL/GenBank/DDBJ whole genome shotgun (WGS) entry which is preliminary data.</text>
</comment>
<feature type="transmembrane region" description="Helical" evidence="1">
    <location>
        <begin position="132"/>
        <end position="159"/>
    </location>
</feature>
<organism evidence="3 4">
    <name type="scientific">Alkalispirillum mobile</name>
    <dbReference type="NCBI Taxonomy" id="85925"/>
    <lineage>
        <taxon>Bacteria</taxon>
        <taxon>Pseudomonadati</taxon>
        <taxon>Pseudomonadota</taxon>
        <taxon>Gammaproteobacteria</taxon>
        <taxon>Chromatiales</taxon>
        <taxon>Ectothiorhodospiraceae</taxon>
        <taxon>Alkalispirillum</taxon>
    </lineage>
</organism>
<gene>
    <name evidence="3" type="ORF">DFR31_0287</name>
</gene>
<sequence length="191" mass="21808">MPRRLLKRWLPDKRVLQENRWLRVFGRLLEDPFLLHLNRRSISGGLGVGVFVAFMPIPMQMILAGGIAIVTRVNILIAVATVWISNPVTMPPMLYFCYRVGAAILGSREERAPFELRLEWFWANMATVWQPLLLGSVLVGAIAGLASYGLVHLLWRVYVYRHLRDRRIRRERALQVGKPSGKGSAAGRRRP</sequence>
<dbReference type="Pfam" id="PF09835">
    <property type="entry name" value="DUF2062"/>
    <property type="match status" value="1"/>
</dbReference>
<dbReference type="PANTHER" id="PTHR40547">
    <property type="entry name" value="SLL0298 PROTEIN"/>
    <property type="match status" value="1"/>
</dbReference>
<dbReference type="PANTHER" id="PTHR40547:SF1">
    <property type="entry name" value="SLL0298 PROTEIN"/>
    <property type="match status" value="1"/>
</dbReference>
<evidence type="ECO:0000256" key="1">
    <source>
        <dbReference type="SAM" id="Phobius"/>
    </source>
</evidence>
<dbReference type="AlphaFoldDB" id="A0A498CDN9"/>
<keyword evidence="1" id="KW-0472">Membrane</keyword>